<dbReference type="Pfam" id="PF18907">
    <property type="entry name" value="DUF5662"/>
    <property type="match status" value="1"/>
</dbReference>
<reference evidence="1" key="1">
    <citation type="submission" date="2020-08" db="EMBL/GenBank/DDBJ databases">
        <title>Genome public.</title>
        <authorList>
            <person name="Liu C."/>
            <person name="Sun Q."/>
        </authorList>
    </citation>
    <scope>NUCLEOTIDE SEQUENCE</scope>
    <source>
        <strain evidence="1">H8</strain>
    </source>
</reference>
<dbReference type="RefSeq" id="WP_249311172.1">
    <property type="nucleotide sequence ID" value="NZ_JACRSU010000001.1"/>
</dbReference>
<keyword evidence="2" id="KW-1185">Reference proteome</keyword>
<evidence type="ECO:0000313" key="2">
    <source>
        <dbReference type="Proteomes" id="UP000611762"/>
    </source>
</evidence>
<dbReference type="EMBL" id="JACRSU010000001">
    <property type="protein sequence ID" value="MBC8540036.1"/>
    <property type="molecule type" value="Genomic_DNA"/>
</dbReference>
<name>A0A926HYQ3_9FIRM</name>
<dbReference type="Proteomes" id="UP000611762">
    <property type="component" value="Unassembled WGS sequence"/>
</dbReference>
<proteinExistence type="predicted"/>
<comment type="caution">
    <text evidence="1">The sequence shown here is derived from an EMBL/GenBank/DDBJ whole genome shotgun (WGS) entry which is preliminary data.</text>
</comment>
<evidence type="ECO:0000313" key="1">
    <source>
        <dbReference type="EMBL" id="MBC8540036.1"/>
    </source>
</evidence>
<gene>
    <name evidence="1" type="ORF">H8698_03470</name>
</gene>
<dbReference type="AlphaFoldDB" id="A0A926HYQ3"/>
<sequence length="178" mass="21082">MNKFFSHLKTILKHRHTVIVHCYKAGILWRGLLHDLSKFSWTEFSAGVKYYQGTRSPNEGEREQKGYSAAWMHHKGRNRHHFEYWTDYNPETKKVGPVKMPVVFVKEMFCDRVAASKVYQGKNYQNAQPLEYFQRGKARRAIHPETSDLLESWLVMLKDQGEEKTFAYIKKIKKGIER</sequence>
<protein>
    <submittedName>
        <fullName evidence="1">Catalase</fullName>
    </submittedName>
</protein>
<accession>A0A926HYQ3</accession>
<dbReference type="InterPro" id="IPR043721">
    <property type="entry name" value="DUF5662"/>
</dbReference>
<organism evidence="1 2">
    <name type="scientific">Congzhengia minquanensis</name>
    <dbReference type="NCBI Taxonomy" id="2763657"/>
    <lineage>
        <taxon>Bacteria</taxon>
        <taxon>Bacillati</taxon>
        <taxon>Bacillota</taxon>
        <taxon>Clostridia</taxon>
        <taxon>Eubacteriales</taxon>
        <taxon>Oscillospiraceae</taxon>
        <taxon>Congzhengia</taxon>
    </lineage>
</organism>